<dbReference type="InterPro" id="IPR009078">
    <property type="entry name" value="Ferritin-like_SF"/>
</dbReference>
<evidence type="ECO:0000256" key="2">
    <source>
        <dbReference type="RuleBase" id="RU003875"/>
    </source>
</evidence>
<dbReference type="InterPro" id="IPR002177">
    <property type="entry name" value="DPS_DNA-bd"/>
</dbReference>
<feature type="domain" description="Ferritin/DPS" evidence="3">
    <location>
        <begin position="5"/>
        <end position="144"/>
    </location>
</feature>
<dbReference type="Pfam" id="PF00210">
    <property type="entry name" value="Ferritin"/>
    <property type="match status" value="1"/>
</dbReference>
<proteinExistence type="inferred from homology"/>
<dbReference type="InterPro" id="IPR023188">
    <property type="entry name" value="DPS_DNA-bd_CS"/>
</dbReference>
<dbReference type="AlphaFoldDB" id="A0A133XX18"/>
<dbReference type="PRINTS" id="PR01346">
    <property type="entry name" value="HELNAPAPROT"/>
</dbReference>
<dbReference type="GO" id="GO:0016722">
    <property type="term" value="F:oxidoreductase activity, acting on metal ions"/>
    <property type="evidence" value="ECO:0007669"/>
    <property type="project" value="InterPro"/>
</dbReference>
<dbReference type="Proteomes" id="UP000070675">
    <property type="component" value="Unassembled WGS sequence"/>
</dbReference>
<dbReference type="PATRIC" id="fig|1393034.3.peg.106"/>
<dbReference type="GO" id="GO:0008199">
    <property type="term" value="F:ferric iron binding"/>
    <property type="evidence" value="ECO:0007669"/>
    <property type="project" value="InterPro"/>
</dbReference>
<dbReference type="SUPFAM" id="SSF47240">
    <property type="entry name" value="Ferritin-like"/>
    <property type="match status" value="1"/>
</dbReference>
<dbReference type="EMBL" id="LSCR01000002">
    <property type="protein sequence ID" value="KXB35464.1"/>
    <property type="molecule type" value="Genomic_DNA"/>
</dbReference>
<dbReference type="OrthoDB" id="9797687at2"/>
<reference evidence="5" key="1">
    <citation type="submission" date="2016-01" db="EMBL/GenBank/DDBJ databases">
        <authorList>
            <person name="Mitreva M."/>
            <person name="Pepin K.H."/>
            <person name="Mihindukulasuriya K.A."/>
            <person name="Fulton R."/>
            <person name="Fronick C."/>
            <person name="O'Laughlin M."/>
            <person name="Miner T."/>
            <person name="Herter B."/>
            <person name="Rosa B.A."/>
            <person name="Cordes M."/>
            <person name="Tomlinson C."/>
            <person name="Wollam A."/>
            <person name="Palsikar V.B."/>
            <person name="Mardis E.R."/>
            <person name="Wilson R.K."/>
        </authorList>
    </citation>
    <scope>NUCLEOTIDE SEQUENCE [LARGE SCALE GENOMIC DNA]</scope>
    <source>
        <strain evidence="5">DNF00019</strain>
    </source>
</reference>
<dbReference type="RefSeq" id="WP_066304429.1">
    <property type="nucleotide sequence ID" value="NZ_KQ959484.1"/>
</dbReference>
<dbReference type="PANTHER" id="PTHR42932:SF1">
    <property type="entry name" value="GENERAL STRESS PROTEIN 20U"/>
    <property type="match status" value="1"/>
</dbReference>
<keyword evidence="5" id="KW-1185">Reference proteome</keyword>
<dbReference type="PANTHER" id="PTHR42932">
    <property type="entry name" value="GENERAL STRESS PROTEIN 20U"/>
    <property type="match status" value="1"/>
</dbReference>
<dbReference type="Gene3D" id="1.20.1260.10">
    <property type="match status" value="1"/>
</dbReference>
<dbReference type="InterPro" id="IPR012347">
    <property type="entry name" value="Ferritin-like"/>
</dbReference>
<evidence type="ECO:0000256" key="1">
    <source>
        <dbReference type="ARBA" id="ARBA00009497"/>
    </source>
</evidence>
<evidence type="ECO:0000313" key="4">
    <source>
        <dbReference type="EMBL" id="KXB35464.1"/>
    </source>
</evidence>
<gene>
    <name evidence="4" type="ORF">HMPREF3192_00112</name>
</gene>
<comment type="caution">
    <text evidence="4">The sequence shown here is derived from an EMBL/GenBank/DDBJ whole genome shotgun (WGS) entry which is preliminary data.</text>
</comment>
<dbReference type="PROSITE" id="PS00818">
    <property type="entry name" value="DPS_1"/>
    <property type="match status" value="1"/>
</dbReference>
<name>A0A133XX18_9ACTN</name>
<protein>
    <submittedName>
        <fullName evidence="4">Ferritin-like protein</fullName>
    </submittedName>
</protein>
<evidence type="ECO:0000259" key="3">
    <source>
        <dbReference type="Pfam" id="PF00210"/>
    </source>
</evidence>
<evidence type="ECO:0000313" key="5">
    <source>
        <dbReference type="Proteomes" id="UP000070675"/>
    </source>
</evidence>
<dbReference type="PIRSF" id="PIRSF005900">
    <property type="entry name" value="Dps"/>
    <property type="match status" value="1"/>
</dbReference>
<dbReference type="STRING" id="1393034.HMPREF3192_00112"/>
<organism evidence="4 5">
    <name type="scientific">Atopobium deltae</name>
    <dbReference type="NCBI Taxonomy" id="1393034"/>
    <lineage>
        <taxon>Bacteria</taxon>
        <taxon>Bacillati</taxon>
        <taxon>Actinomycetota</taxon>
        <taxon>Coriobacteriia</taxon>
        <taxon>Coriobacteriales</taxon>
        <taxon>Atopobiaceae</taxon>
        <taxon>Atopobium</taxon>
    </lineage>
</organism>
<dbReference type="InterPro" id="IPR008331">
    <property type="entry name" value="Ferritin_DPS_dom"/>
</dbReference>
<accession>A0A133XX18</accession>
<dbReference type="CDD" id="cd01043">
    <property type="entry name" value="DPS"/>
    <property type="match status" value="1"/>
</dbReference>
<sequence>MKLEKEFNEYLADMAVLSIKISNLHWNVVGKNFLAVHKYTEAEYEKAQERMDEVAELIRMFGLVPASTMAEYLQLAHVKEVPSKQYTCAEVLDTLLSDLELVRKTATDLRNAADEEGWFSTVDLLEDHVNDYNKQIWMIKAMLTE</sequence>
<comment type="similarity">
    <text evidence="1 2">Belongs to the Dps family.</text>
</comment>